<evidence type="ECO:0000256" key="3">
    <source>
        <dbReference type="ARBA" id="ARBA00022448"/>
    </source>
</evidence>
<dbReference type="InterPro" id="IPR023271">
    <property type="entry name" value="Aquaporin-like"/>
</dbReference>
<comment type="similarity">
    <text evidence="2 7">Belongs to the MIP/aquaporin (TC 1.A.8) family.</text>
</comment>
<evidence type="ECO:0000256" key="6">
    <source>
        <dbReference type="ARBA" id="ARBA00023136"/>
    </source>
</evidence>
<feature type="transmembrane region" description="Helical" evidence="9">
    <location>
        <begin position="77"/>
        <end position="94"/>
    </location>
</feature>
<feature type="transmembrane region" description="Helical" evidence="9">
    <location>
        <begin position="115"/>
        <end position="141"/>
    </location>
</feature>
<dbReference type="Gene3D" id="1.20.1080.10">
    <property type="entry name" value="Glycerol uptake facilitator protein"/>
    <property type="match status" value="1"/>
</dbReference>
<dbReference type="GO" id="GO:0015250">
    <property type="term" value="F:water channel activity"/>
    <property type="evidence" value="ECO:0007669"/>
    <property type="project" value="TreeGrafter"/>
</dbReference>
<dbReference type="InterPro" id="IPR034294">
    <property type="entry name" value="Aquaporin_transptr"/>
</dbReference>
<keyword evidence="5 9" id="KW-1133">Transmembrane helix</keyword>
<dbReference type="Proteomes" id="UP000887566">
    <property type="component" value="Unplaced"/>
</dbReference>
<feature type="transmembrane region" description="Helical" evidence="9">
    <location>
        <begin position="246"/>
        <end position="266"/>
    </location>
</feature>
<dbReference type="InterPro" id="IPR000425">
    <property type="entry name" value="MIP"/>
</dbReference>
<dbReference type="SUPFAM" id="SSF81338">
    <property type="entry name" value="Aquaporin-like"/>
    <property type="match status" value="1"/>
</dbReference>
<evidence type="ECO:0000256" key="5">
    <source>
        <dbReference type="ARBA" id="ARBA00022989"/>
    </source>
</evidence>
<sequence>MAVSRQDSERPPSEMTTESPVEPFGIRRGEDVDEDSHMRIKFDPLARKMIAEFIGTIVYTFIGALSATSGAGVTGSAFAHGLIIAVVTCSFGHISGGHFNPAVTLGVYLSGYLQLVTAIAFVGAQLLGGFVGGLLIRAVAGDNSYMMISGGATIIPETTEIYQGVICELVLTYIVVNSALMSATDTNSNVLAPLAVGLSYSLSIFAAGALTGASMNPARSLGPCISASIFADHTKLPVGKIWGKHYIYWVGPALGAALGALLYRLFLAKEEKRILL</sequence>
<dbReference type="AlphaFoldDB" id="A0A914XRT8"/>
<dbReference type="InterPro" id="IPR022357">
    <property type="entry name" value="MIP_CS"/>
</dbReference>
<dbReference type="PANTHER" id="PTHR19139:SF284">
    <property type="entry name" value="AQUAPORIN"/>
    <property type="match status" value="1"/>
</dbReference>
<evidence type="ECO:0000256" key="1">
    <source>
        <dbReference type="ARBA" id="ARBA00004141"/>
    </source>
</evidence>
<evidence type="ECO:0000313" key="11">
    <source>
        <dbReference type="WBParaSite" id="PSAMB.scaffold9260size5164.g32282.t1"/>
    </source>
</evidence>
<evidence type="ECO:0000256" key="7">
    <source>
        <dbReference type="RuleBase" id="RU000477"/>
    </source>
</evidence>
<keyword evidence="3 7" id="KW-0813">Transport</keyword>
<evidence type="ECO:0000256" key="4">
    <source>
        <dbReference type="ARBA" id="ARBA00022692"/>
    </source>
</evidence>
<evidence type="ECO:0000256" key="2">
    <source>
        <dbReference type="ARBA" id="ARBA00006175"/>
    </source>
</evidence>
<organism evidence="10 11">
    <name type="scientific">Plectus sambesii</name>
    <dbReference type="NCBI Taxonomy" id="2011161"/>
    <lineage>
        <taxon>Eukaryota</taxon>
        <taxon>Metazoa</taxon>
        <taxon>Ecdysozoa</taxon>
        <taxon>Nematoda</taxon>
        <taxon>Chromadorea</taxon>
        <taxon>Plectida</taxon>
        <taxon>Plectina</taxon>
        <taxon>Plectoidea</taxon>
        <taxon>Plectidae</taxon>
        <taxon>Plectus</taxon>
    </lineage>
</organism>
<dbReference type="WBParaSite" id="PSAMB.scaffold9260size5164.g32282.t1">
    <property type="protein sequence ID" value="PSAMB.scaffold9260size5164.g32282.t1"/>
    <property type="gene ID" value="PSAMB.scaffold9260size5164.g32282"/>
</dbReference>
<dbReference type="Pfam" id="PF00230">
    <property type="entry name" value="MIP"/>
    <property type="match status" value="1"/>
</dbReference>
<feature type="compositionally biased region" description="Basic and acidic residues" evidence="8">
    <location>
        <begin position="1"/>
        <end position="12"/>
    </location>
</feature>
<proteinExistence type="inferred from homology"/>
<keyword evidence="10" id="KW-1185">Reference proteome</keyword>
<evidence type="ECO:0000256" key="8">
    <source>
        <dbReference type="SAM" id="MobiDB-lite"/>
    </source>
</evidence>
<dbReference type="GO" id="GO:0005886">
    <property type="term" value="C:plasma membrane"/>
    <property type="evidence" value="ECO:0007669"/>
    <property type="project" value="TreeGrafter"/>
</dbReference>
<dbReference type="PROSITE" id="PS00221">
    <property type="entry name" value="MIP"/>
    <property type="match status" value="1"/>
</dbReference>
<protein>
    <submittedName>
        <fullName evidence="11">Uncharacterized protein</fullName>
    </submittedName>
</protein>
<comment type="subcellular location">
    <subcellularLocation>
        <location evidence="1">Membrane</location>
        <topology evidence="1">Multi-pass membrane protein</topology>
    </subcellularLocation>
</comment>
<feature type="region of interest" description="Disordered" evidence="8">
    <location>
        <begin position="1"/>
        <end position="28"/>
    </location>
</feature>
<evidence type="ECO:0000313" key="10">
    <source>
        <dbReference type="Proteomes" id="UP000887566"/>
    </source>
</evidence>
<dbReference type="PRINTS" id="PR00783">
    <property type="entry name" value="MINTRINSICP"/>
</dbReference>
<feature type="transmembrane region" description="Helical" evidence="9">
    <location>
        <begin position="161"/>
        <end position="183"/>
    </location>
</feature>
<dbReference type="PANTHER" id="PTHR19139">
    <property type="entry name" value="AQUAPORIN TRANSPORTER"/>
    <property type="match status" value="1"/>
</dbReference>
<feature type="transmembrane region" description="Helical" evidence="9">
    <location>
        <begin position="190"/>
        <end position="210"/>
    </location>
</feature>
<keyword evidence="6 9" id="KW-0472">Membrane</keyword>
<evidence type="ECO:0000256" key="9">
    <source>
        <dbReference type="SAM" id="Phobius"/>
    </source>
</evidence>
<feature type="transmembrane region" description="Helical" evidence="9">
    <location>
        <begin position="49"/>
        <end position="71"/>
    </location>
</feature>
<keyword evidence="4 7" id="KW-0812">Transmembrane</keyword>
<accession>A0A914XRT8</accession>
<reference evidence="11" key="1">
    <citation type="submission" date="2022-11" db="UniProtKB">
        <authorList>
            <consortium name="WormBaseParasite"/>
        </authorList>
    </citation>
    <scope>IDENTIFICATION</scope>
</reference>
<name>A0A914XRT8_9BILA</name>